<dbReference type="InterPro" id="IPR019775">
    <property type="entry name" value="WD40_repeat_CS"/>
</dbReference>
<gene>
    <name evidence="4" type="ORF">TVAG_050770</name>
</gene>
<feature type="repeat" description="WD" evidence="3">
    <location>
        <begin position="407"/>
        <end position="423"/>
    </location>
</feature>
<dbReference type="InterPro" id="IPR015943">
    <property type="entry name" value="WD40/YVTN_repeat-like_dom_sf"/>
</dbReference>
<reference evidence="4" key="1">
    <citation type="submission" date="2006-10" db="EMBL/GenBank/DDBJ databases">
        <authorList>
            <person name="Amadeo P."/>
            <person name="Zhao Q."/>
            <person name="Wortman J."/>
            <person name="Fraser-Liggett C."/>
            <person name="Carlton J."/>
        </authorList>
    </citation>
    <scope>NUCLEOTIDE SEQUENCE</scope>
    <source>
        <strain evidence="4">G3</strain>
    </source>
</reference>
<reference evidence="4" key="2">
    <citation type="journal article" date="2007" name="Science">
        <title>Draft genome sequence of the sexually transmitted pathogen Trichomonas vaginalis.</title>
        <authorList>
            <person name="Carlton J.M."/>
            <person name="Hirt R.P."/>
            <person name="Silva J.C."/>
            <person name="Delcher A.L."/>
            <person name="Schatz M."/>
            <person name="Zhao Q."/>
            <person name="Wortman J.R."/>
            <person name="Bidwell S.L."/>
            <person name="Alsmark U.C.M."/>
            <person name="Besteiro S."/>
            <person name="Sicheritz-Ponten T."/>
            <person name="Noel C.J."/>
            <person name="Dacks J.B."/>
            <person name="Foster P.G."/>
            <person name="Simillion C."/>
            <person name="Van de Peer Y."/>
            <person name="Miranda-Saavedra D."/>
            <person name="Barton G.J."/>
            <person name="Westrop G.D."/>
            <person name="Mueller S."/>
            <person name="Dessi D."/>
            <person name="Fiori P.L."/>
            <person name="Ren Q."/>
            <person name="Paulsen I."/>
            <person name="Zhang H."/>
            <person name="Bastida-Corcuera F.D."/>
            <person name="Simoes-Barbosa A."/>
            <person name="Brown M.T."/>
            <person name="Hayes R.D."/>
            <person name="Mukherjee M."/>
            <person name="Okumura C.Y."/>
            <person name="Schneider R."/>
            <person name="Smith A.J."/>
            <person name="Vanacova S."/>
            <person name="Villalvazo M."/>
            <person name="Haas B.J."/>
            <person name="Pertea M."/>
            <person name="Feldblyum T.V."/>
            <person name="Utterback T.R."/>
            <person name="Shu C.L."/>
            <person name="Osoegawa K."/>
            <person name="de Jong P.J."/>
            <person name="Hrdy I."/>
            <person name="Horvathova L."/>
            <person name="Zubacova Z."/>
            <person name="Dolezal P."/>
            <person name="Malik S.B."/>
            <person name="Logsdon J.M. Jr."/>
            <person name="Henze K."/>
            <person name="Gupta A."/>
            <person name="Wang C.C."/>
            <person name="Dunne R.L."/>
            <person name="Upcroft J.A."/>
            <person name="Upcroft P."/>
            <person name="White O."/>
            <person name="Salzberg S.L."/>
            <person name="Tang P."/>
            <person name="Chiu C.-H."/>
            <person name="Lee Y.-S."/>
            <person name="Embley T.M."/>
            <person name="Coombs G.H."/>
            <person name="Mottram J.C."/>
            <person name="Tachezy J."/>
            <person name="Fraser-Liggett C.M."/>
            <person name="Johnson P.J."/>
        </authorList>
    </citation>
    <scope>NUCLEOTIDE SEQUENCE [LARGE SCALE GENOMIC DNA]</scope>
    <source>
        <strain evidence="4">G3</strain>
    </source>
</reference>
<evidence type="ECO:0000256" key="1">
    <source>
        <dbReference type="ARBA" id="ARBA00022574"/>
    </source>
</evidence>
<evidence type="ECO:0000313" key="4">
    <source>
        <dbReference type="EMBL" id="EAY08843.1"/>
    </source>
</evidence>
<dbReference type="InParanoid" id="A2EEN7"/>
<dbReference type="RefSeq" id="XP_001321066.1">
    <property type="nucleotide sequence ID" value="XM_001321031.1"/>
</dbReference>
<dbReference type="STRING" id="5722.A2EEN7"/>
<dbReference type="SMART" id="SM00320">
    <property type="entry name" value="WD40"/>
    <property type="match status" value="2"/>
</dbReference>
<dbReference type="EMBL" id="DS113369">
    <property type="protein sequence ID" value="EAY08843.1"/>
    <property type="molecule type" value="Genomic_DNA"/>
</dbReference>
<dbReference type="Pfam" id="PF00400">
    <property type="entry name" value="WD40"/>
    <property type="match status" value="2"/>
</dbReference>
<feature type="repeat" description="WD" evidence="3">
    <location>
        <begin position="430"/>
        <end position="469"/>
    </location>
</feature>
<organism evidence="4 5">
    <name type="scientific">Trichomonas vaginalis (strain ATCC PRA-98 / G3)</name>
    <dbReference type="NCBI Taxonomy" id="412133"/>
    <lineage>
        <taxon>Eukaryota</taxon>
        <taxon>Metamonada</taxon>
        <taxon>Parabasalia</taxon>
        <taxon>Trichomonadida</taxon>
        <taxon>Trichomonadidae</taxon>
        <taxon>Trichomonas</taxon>
    </lineage>
</organism>
<dbReference type="AlphaFoldDB" id="A2EEN7"/>
<dbReference type="VEuPathDB" id="TrichDB:TVAG_050770"/>
<dbReference type="GO" id="GO:1990234">
    <property type="term" value="C:transferase complex"/>
    <property type="evidence" value="ECO:0007669"/>
    <property type="project" value="UniProtKB-ARBA"/>
</dbReference>
<keyword evidence="1 3" id="KW-0853">WD repeat</keyword>
<accession>A2EEN7</accession>
<evidence type="ECO:0000313" key="5">
    <source>
        <dbReference type="Proteomes" id="UP000001542"/>
    </source>
</evidence>
<keyword evidence="5" id="KW-1185">Reference proteome</keyword>
<dbReference type="Gene3D" id="2.130.10.10">
    <property type="entry name" value="YVTN repeat-like/Quinoprotein amine dehydrogenase"/>
    <property type="match status" value="1"/>
</dbReference>
<proteinExistence type="predicted"/>
<dbReference type="PANTHER" id="PTHR22847:SF637">
    <property type="entry name" value="WD REPEAT DOMAIN 5B"/>
    <property type="match status" value="1"/>
</dbReference>
<dbReference type="Proteomes" id="UP000001542">
    <property type="component" value="Unassembled WGS sequence"/>
</dbReference>
<dbReference type="KEGG" id="tva:4766752"/>
<name>A2EEN7_TRIV3</name>
<evidence type="ECO:0000256" key="2">
    <source>
        <dbReference type="ARBA" id="ARBA00022737"/>
    </source>
</evidence>
<evidence type="ECO:0000256" key="3">
    <source>
        <dbReference type="PROSITE-ProRule" id="PRU00221"/>
    </source>
</evidence>
<dbReference type="PROSITE" id="PS50082">
    <property type="entry name" value="WD_REPEATS_2"/>
    <property type="match status" value="2"/>
</dbReference>
<sequence>MNDDSAESRYFPGDTEMSILANTVTAYFNSPERSEERQQIVQACVVELVKYNRRWDNRKVRLWFNNNRKGPIKAASVDNLNMSATPNLSITPQSVPPKKRIANKMSSKFLSSPVSRCNSPNSPTAHPDHLAIMHTDTGEMLTEDEQKLKEINQTQLIQSFKDRKWIEDIAPQTSIPKIYALQTLPQQLSPYSNVELLQTSEFGLVHPSFKMPPNVSQELQEFYKGPSYFENIEYGLIEAGIAKADLSPAIVEYTKDKHILHYEKKTLEIPTNYPITSILYNRDSKSLFVAYDKFVSQLSIADGSILRTLDTGGRQMRNSCLIMHMNCLFLGSRNNIYVFNYENDNAKALDSPYKSTNNIQSVGNSLIVSSRLSPSIVSIDETGKISHRFLGCQGGITSLARFDDNCFLSGSADYVIRLWDVRTSFPSIELDRHLGSVTAISNDGSIIASAGEDRRLRTWDIRNSLSIFESDTGMGVPIDISFSVQSGNITVITKEQYASNADGLGSNRLIGGSHRLGLVSPNQCLFYSIYDNENSVL</sequence>
<dbReference type="PANTHER" id="PTHR22847">
    <property type="entry name" value="WD40 REPEAT PROTEIN"/>
    <property type="match status" value="1"/>
</dbReference>
<dbReference type="PROSITE" id="PS00678">
    <property type="entry name" value="WD_REPEATS_1"/>
    <property type="match status" value="1"/>
</dbReference>
<dbReference type="InterPro" id="IPR001680">
    <property type="entry name" value="WD40_rpt"/>
</dbReference>
<dbReference type="VEuPathDB" id="TrichDB:TVAGG3_0981610"/>
<dbReference type="SUPFAM" id="SSF50978">
    <property type="entry name" value="WD40 repeat-like"/>
    <property type="match status" value="1"/>
</dbReference>
<dbReference type="OrthoDB" id="10256758at2759"/>
<dbReference type="SMR" id="A2EEN7"/>
<protein>
    <submittedName>
        <fullName evidence="4">Uncharacterized protein</fullName>
    </submittedName>
</protein>
<keyword evidence="2" id="KW-0677">Repeat</keyword>
<dbReference type="InterPro" id="IPR036322">
    <property type="entry name" value="WD40_repeat_dom_sf"/>
</dbReference>